<dbReference type="EMBL" id="CP119075">
    <property type="protein sequence ID" value="WED66635.1"/>
    <property type="molecule type" value="Genomic_DNA"/>
</dbReference>
<evidence type="ECO:0000256" key="1">
    <source>
        <dbReference type="PROSITE-ProRule" id="PRU00339"/>
    </source>
</evidence>
<gene>
    <name evidence="3" type="ORF">PXH66_07200</name>
</gene>
<dbReference type="KEGG" id="slom:PXH66_07200"/>
<evidence type="ECO:0000313" key="4">
    <source>
        <dbReference type="Proteomes" id="UP001218638"/>
    </source>
</evidence>
<keyword evidence="4" id="KW-1185">Reference proteome</keyword>
<evidence type="ECO:0000313" key="3">
    <source>
        <dbReference type="EMBL" id="WED66635.1"/>
    </source>
</evidence>
<dbReference type="InterPro" id="IPR011990">
    <property type="entry name" value="TPR-like_helical_dom_sf"/>
</dbReference>
<dbReference type="SMART" id="SM00028">
    <property type="entry name" value="TPR"/>
    <property type="match status" value="3"/>
</dbReference>
<sequence>MTRSTCRFLLVVFAMGATAVLRAAPEVTAPPGDLPAALALFAERRYAEAQPVFEAVLAANPHDTTALLHLGKLAAKRRERELAVDYLGRALAIAPDDPLLNFEYGAACSIHAGTMGTSFKALGAARRGRQAMERAVALEPSNLMFRQGLLEYYAEAPGIAGGSMRKAYEQADAISAIDLNQGAFARANLHRIEGDMMSALQTLAEVIDRSPENYFALYQFGRCSAASGIALERGLSSLQKCLELPAPDKGAPPAYVWWRIGQIQAQLGDKSAARLALLQAQKLLPDDAKLAAEVAELDAVDA</sequence>
<evidence type="ECO:0000256" key="2">
    <source>
        <dbReference type="SAM" id="SignalP"/>
    </source>
</evidence>
<feature type="chain" id="PRO_5041942617" evidence="2">
    <location>
        <begin position="24"/>
        <end position="302"/>
    </location>
</feature>
<keyword evidence="2" id="KW-0732">Signal</keyword>
<accession>A0AAF0CRB0</accession>
<dbReference type="PANTHER" id="PTHR12558:SF13">
    <property type="entry name" value="CELL DIVISION CYCLE PROTEIN 27 HOMOLOG"/>
    <property type="match status" value="1"/>
</dbReference>
<dbReference type="Gene3D" id="1.25.40.10">
    <property type="entry name" value="Tetratricopeptide repeat domain"/>
    <property type="match status" value="2"/>
</dbReference>
<protein>
    <submittedName>
        <fullName evidence="3">Tetratricopeptide repeat protein</fullName>
    </submittedName>
</protein>
<name>A0AAF0CRB0_9BACT</name>
<dbReference type="Pfam" id="PF13181">
    <property type="entry name" value="TPR_8"/>
    <property type="match status" value="1"/>
</dbReference>
<reference evidence="3" key="1">
    <citation type="submission" date="2023-03" db="EMBL/GenBank/DDBJ databases">
        <title>Lomoglobus Profundus gen. nov., sp. nov., a novel member of the phylum Verrucomicrobia, isolated from deep-marine sediment of South China Sea.</title>
        <authorList>
            <person name="Ahmad T."/>
            <person name="Ishaq S.E."/>
            <person name="Wang F."/>
        </authorList>
    </citation>
    <scope>NUCLEOTIDE SEQUENCE</scope>
    <source>
        <strain evidence="3">LMO-M01</strain>
    </source>
</reference>
<proteinExistence type="predicted"/>
<dbReference type="InterPro" id="IPR019734">
    <property type="entry name" value="TPR_rpt"/>
</dbReference>
<dbReference type="SUPFAM" id="SSF48452">
    <property type="entry name" value="TPR-like"/>
    <property type="match status" value="2"/>
</dbReference>
<feature type="repeat" description="TPR" evidence="1">
    <location>
        <begin position="64"/>
        <end position="97"/>
    </location>
</feature>
<dbReference type="PROSITE" id="PS50005">
    <property type="entry name" value="TPR"/>
    <property type="match status" value="1"/>
</dbReference>
<organism evidence="3 4">
    <name type="scientific">Synoicihabitans lomoniglobus</name>
    <dbReference type="NCBI Taxonomy" id="2909285"/>
    <lineage>
        <taxon>Bacteria</taxon>
        <taxon>Pseudomonadati</taxon>
        <taxon>Verrucomicrobiota</taxon>
        <taxon>Opitutia</taxon>
        <taxon>Opitutales</taxon>
        <taxon>Opitutaceae</taxon>
        <taxon>Synoicihabitans</taxon>
    </lineage>
</organism>
<keyword evidence="1" id="KW-0802">TPR repeat</keyword>
<dbReference type="Pfam" id="PF14559">
    <property type="entry name" value="TPR_19"/>
    <property type="match status" value="1"/>
</dbReference>
<feature type="signal peptide" evidence="2">
    <location>
        <begin position="1"/>
        <end position="23"/>
    </location>
</feature>
<dbReference type="AlphaFoldDB" id="A0AAF0CRB0"/>
<dbReference type="Proteomes" id="UP001218638">
    <property type="component" value="Chromosome"/>
</dbReference>
<dbReference type="PANTHER" id="PTHR12558">
    <property type="entry name" value="CELL DIVISION CYCLE 16,23,27"/>
    <property type="match status" value="1"/>
</dbReference>
<dbReference type="RefSeq" id="WP_330927983.1">
    <property type="nucleotide sequence ID" value="NZ_CP119075.1"/>
</dbReference>